<feature type="transmembrane region" description="Helical" evidence="6">
    <location>
        <begin position="118"/>
        <end position="140"/>
    </location>
</feature>
<feature type="transmembrane region" description="Helical" evidence="6">
    <location>
        <begin position="48"/>
        <end position="67"/>
    </location>
</feature>
<dbReference type="InterPro" id="IPR002797">
    <property type="entry name" value="Polysacc_synth"/>
</dbReference>
<evidence type="ECO:0000256" key="4">
    <source>
        <dbReference type="ARBA" id="ARBA00022989"/>
    </source>
</evidence>
<gene>
    <name evidence="7" type="ORF">GCM10010885_17500</name>
</gene>
<feature type="transmembrane region" description="Helical" evidence="6">
    <location>
        <begin position="232"/>
        <end position="252"/>
    </location>
</feature>
<keyword evidence="3 6" id="KW-0812">Transmembrane</keyword>
<keyword evidence="8" id="KW-1185">Reference proteome</keyword>
<comment type="caution">
    <text evidence="7">The sequence shown here is derived from an EMBL/GenBank/DDBJ whole genome shotgun (WGS) entry which is preliminary data.</text>
</comment>
<feature type="transmembrane region" description="Helical" evidence="6">
    <location>
        <begin position="354"/>
        <end position="373"/>
    </location>
</feature>
<dbReference type="GO" id="GO:0005886">
    <property type="term" value="C:plasma membrane"/>
    <property type="evidence" value="ECO:0007669"/>
    <property type="project" value="UniProtKB-SubCell"/>
</dbReference>
<evidence type="ECO:0000256" key="3">
    <source>
        <dbReference type="ARBA" id="ARBA00022692"/>
    </source>
</evidence>
<dbReference type="InterPro" id="IPR050833">
    <property type="entry name" value="Poly_Biosynth_Transport"/>
</dbReference>
<dbReference type="EMBL" id="BMOY01000027">
    <property type="protein sequence ID" value="GGJ08913.1"/>
    <property type="molecule type" value="Genomic_DNA"/>
</dbReference>
<evidence type="ECO:0000256" key="2">
    <source>
        <dbReference type="ARBA" id="ARBA00022475"/>
    </source>
</evidence>
<keyword evidence="2" id="KW-1003">Cell membrane</keyword>
<feature type="transmembrane region" description="Helical" evidence="6">
    <location>
        <begin position="323"/>
        <end position="342"/>
    </location>
</feature>
<dbReference type="InterPro" id="IPR024923">
    <property type="entry name" value="PG_synth_SpoVB"/>
</dbReference>
<sequence length="533" mass="55704">MADARGFVRGAVLLASAAAVSKLLGSVYTIVLQNVIGDRGMGLFQMAYPVYATLVAVATAGLPVALSKMVSERLALGDVYGGERVFRVALVMLLACGVAAFALLFFGAGMWARLAGDPAAALAVRAVAPALLLVPAMSALRGYYQGYQWMEPTAASQVVEQFVRVATILLLAMGLLSLGYSTPVAAAGAAFGAVTGAAAGLLWLLRCWGSRPRPAAAKRADAPGWLAMSRQLVYYAFPISLGALVVPLMNNIDVITVVNLLKAAGHAQAEATTTFGLLSGRAAKLMMLPTTLASSIGMAVMPAVSEAFTLGYRSQLSGRIDTALRLTVMLALPASAGLAILARPIDITLFRDDAGWDLIAVTAVATVFAGVQLTTAAVLQGAGWVYVPVANLFFACAVKLAANLAWVKMYGAVGAAWATVVCYAVAAALNLWCLRRGLGERIRWQAWFGKPLLATFIMSAVAYAMLRQWMWWGGAGAPRWAVAGSTAAMVVIAAGVYGLALLATGTMTEKELAALPRIGPRLAAWCARLGLVR</sequence>
<evidence type="ECO:0000256" key="1">
    <source>
        <dbReference type="ARBA" id="ARBA00004651"/>
    </source>
</evidence>
<feature type="transmembrane region" description="Helical" evidence="6">
    <location>
        <begin position="12"/>
        <end position="36"/>
    </location>
</feature>
<comment type="subcellular location">
    <subcellularLocation>
        <location evidence="1">Cell membrane</location>
        <topology evidence="1">Multi-pass membrane protein</topology>
    </subcellularLocation>
</comment>
<feature type="transmembrane region" description="Helical" evidence="6">
    <location>
        <begin position="88"/>
        <end position="112"/>
    </location>
</feature>
<feature type="transmembrane region" description="Helical" evidence="6">
    <location>
        <begin position="446"/>
        <end position="466"/>
    </location>
</feature>
<evidence type="ECO:0000313" key="7">
    <source>
        <dbReference type="EMBL" id="GGJ08913.1"/>
    </source>
</evidence>
<reference evidence="7" key="2">
    <citation type="submission" date="2020-09" db="EMBL/GenBank/DDBJ databases">
        <authorList>
            <person name="Sun Q."/>
            <person name="Ohkuma M."/>
        </authorList>
    </citation>
    <scope>NUCLEOTIDE SEQUENCE</scope>
    <source>
        <strain evidence="7">JCM 18487</strain>
    </source>
</reference>
<keyword evidence="5 6" id="KW-0472">Membrane</keyword>
<dbReference type="CDD" id="cd13124">
    <property type="entry name" value="MATE_SpoVB_like"/>
    <property type="match status" value="1"/>
</dbReference>
<dbReference type="PANTHER" id="PTHR30250">
    <property type="entry name" value="PST FAMILY PREDICTED COLANIC ACID TRANSPORTER"/>
    <property type="match status" value="1"/>
</dbReference>
<dbReference type="RefSeq" id="WP_188882493.1">
    <property type="nucleotide sequence ID" value="NZ_BMOY01000027.1"/>
</dbReference>
<feature type="transmembrane region" description="Helical" evidence="6">
    <location>
        <begin position="161"/>
        <end position="180"/>
    </location>
</feature>
<feature type="transmembrane region" description="Helical" evidence="6">
    <location>
        <begin position="186"/>
        <end position="205"/>
    </location>
</feature>
<accession>A0A917KD23</accession>
<feature type="transmembrane region" description="Helical" evidence="6">
    <location>
        <begin position="412"/>
        <end position="434"/>
    </location>
</feature>
<organism evidence="7 8">
    <name type="scientific">Alicyclobacillus cellulosilyticus</name>
    <dbReference type="NCBI Taxonomy" id="1003997"/>
    <lineage>
        <taxon>Bacteria</taxon>
        <taxon>Bacillati</taxon>
        <taxon>Bacillota</taxon>
        <taxon>Bacilli</taxon>
        <taxon>Bacillales</taxon>
        <taxon>Alicyclobacillaceae</taxon>
        <taxon>Alicyclobacillus</taxon>
    </lineage>
</organism>
<evidence type="ECO:0000256" key="5">
    <source>
        <dbReference type="ARBA" id="ARBA00023136"/>
    </source>
</evidence>
<feature type="transmembrane region" description="Helical" evidence="6">
    <location>
        <begin position="478"/>
        <end position="502"/>
    </location>
</feature>
<reference evidence="7" key="1">
    <citation type="journal article" date="2014" name="Int. J. Syst. Evol. Microbiol.">
        <title>Complete genome sequence of Corynebacterium casei LMG S-19264T (=DSM 44701T), isolated from a smear-ripened cheese.</title>
        <authorList>
            <consortium name="US DOE Joint Genome Institute (JGI-PGF)"/>
            <person name="Walter F."/>
            <person name="Albersmeier A."/>
            <person name="Kalinowski J."/>
            <person name="Ruckert C."/>
        </authorList>
    </citation>
    <scope>NUCLEOTIDE SEQUENCE</scope>
    <source>
        <strain evidence="7">JCM 18487</strain>
    </source>
</reference>
<feature type="transmembrane region" description="Helical" evidence="6">
    <location>
        <begin position="385"/>
        <end position="406"/>
    </location>
</feature>
<evidence type="ECO:0000313" key="8">
    <source>
        <dbReference type="Proteomes" id="UP000637695"/>
    </source>
</evidence>
<keyword evidence="4 6" id="KW-1133">Transmembrane helix</keyword>
<dbReference type="Pfam" id="PF01943">
    <property type="entry name" value="Polysacc_synt"/>
    <property type="match status" value="1"/>
</dbReference>
<dbReference type="Proteomes" id="UP000637695">
    <property type="component" value="Unassembled WGS sequence"/>
</dbReference>
<dbReference type="PIRSF" id="PIRSF038958">
    <property type="entry name" value="PG_synth_SpoVB"/>
    <property type="match status" value="1"/>
</dbReference>
<name>A0A917KD23_9BACL</name>
<feature type="transmembrane region" description="Helical" evidence="6">
    <location>
        <begin position="292"/>
        <end position="311"/>
    </location>
</feature>
<evidence type="ECO:0000256" key="6">
    <source>
        <dbReference type="SAM" id="Phobius"/>
    </source>
</evidence>
<dbReference type="PANTHER" id="PTHR30250:SF21">
    <property type="entry name" value="LIPID II FLIPPASE MURJ"/>
    <property type="match status" value="1"/>
</dbReference>
<proteinExistence type="predicted"/>
<dbReference type="AlphaFoldDB" id="A0A917KD23"/>
<protein>
    <submittedName>
        <fullName evidence="7">Stage V sporulation protein B</fullName>
    </submittedName>
</protein>